<dbReference type="Gene3D" id="3.40.50.300">
    <property type="entry name" value="P-loop containing nucleotide triphosphate hydrolases"/>
    <property type="match status" value="1"/>
</dbReference>
<evidence type="ECO:0000256" key="4">
    <source>
        <dbReference type="ARBA" id="ARBA00022840"/>
    </source>
</evidence>
<proteinExistence type="predicted"/>
<keyword evidence="3" id="KW-0547">Nucleotide-binding</keyword>
<keyword evidence="4" id="KW-0067">ATP-binding</keyword>
<keyword evidence="7" id="KW-1185">Reference proteome</keyword>
<dbReference type="GO" id="GO:0016887">
    <property type="term" value="F:ATP hydrolysis activity"/>
    <property type="evidence" value="ECO:0007669"/>
    <property type="project" value="InterPro"/>
</dbReference>
<dbReference type="STRING" id="1348662.CARG_03120"/>
<dbReference type="InterPro" id="IPR050107">
    <property type="entry name" value="ABC_carbohydrate_import_ATPase"/>
</dbReference>
<dbReference type="HOGENOM" id="CLU_000604_1_2_11"/>
<dbReference type="InterPro" id="IPR027417">
    <property type="entry name" value="P-loop_NTPase"/>
</dbReference>
<dbReference type="SUPFAM" id="SSF52540">
    <property type="entry name" value="P-loop containing nucleoside triphosphate hydrolases"/>
    <property type="match status" value="1"/>
</dbReference>
<name>U3GXL2_9CORY</name>
<reference evidence="6 7" key="1">
    <citation type="journal article" date="2013" name="Genome Announc.">
        <title>Whole-Genome Sequence of the Clinical Strain Corynebacterium argentoratense DSM 44202, Isolated from a Human Throat Specimen.</title>
        <authorList>
            <person name="Bomholt C."/>
            <person name="Glaub A."/>
            <person name="Gravermann K."/>
            <person name="Albersmeier A."/>
            <person name="Brinkrolf K."/>
            <person name="Ruckert C."/>
            <person name="Tauch A."/>
        </authorList>
    </citation>
    <scope>NUCLEOTIDE SEQUENCE [LARGE SCALE GENOMIC DNA]</scope>
    <source>
        <strain evidence="6">DSM 44202</strain>
    </source>
</reference>
<keyword evidence="2" id="KW-0677">Repeat</keyword>
<dbReference type="PANTHER" id="PTHR43790">
    <property type="entry name" value="CARBOHYDRATE TRANSPORT ATP-BINDING PROTEIN MG119-RELATED"/>
    <property type="match status" value="1"/>
</dbReference>
<evidence type="ECO:0000256" key="3">
    <source>
        <dbReference type="ARBA" id="ARBA00022741"/>
    </source>
</evidence>
<organism evidence="6 7">
    <name type="scientific">Corynebacterium argentoratense DSM 44202</name>
    <dbReference type="NCBI Taxonomy" id="1348662"/>
    <lineage>
        <taxon>Bacteria</taxon>
        <taxon>Bacillati</taxon>
        <taxon>Actinomycetota</taxon>
        <taxon>Actinomycetes</taxon>
        <taxon>Mycobacteriales</taxon>
        <taxon>Corynebacteriaceae</taxon>
        <taxon>Corynebacterium</taxon>
    </lineage>
</organism>
<sequence>MSTVAGRTEFLRALVGLSTVESGTVSLNGETYTPSRPAAAASRGLVYVTEERKTDGIVAQMSGLDNVALPVLKRYTRFGWLRRGAMDEAALEILGKLQIRGDVMSPVESLSGGNQQKVLLARAIAQRPTVLLLDEPTKGVDIGVKNQIHDLLKHMAEEQGLTLIVASSEEEEILNLADRVVVFAKGSAITEPISTGALDVARLHELAWS</sequence>
<dbReference type="GO" id="GO:0005524">
    <property type="term" value="F:ATP binding"/>
    <property type="evidence" value="ECO:0007669"/>
    <property type="project" value="UniProtKB-KW"/>
</dbReference>
<evidence type="ECO:0000313" key="6">
    <source>
        <dbReference type="EMBL" id="AGU14776.1"/>
    </source>
</evidence>
<dbReference type="PANTHER" id="PTHR43790:SF9">
    <property type="entry name" value="GALACTOFURANOSE TRANSPORTER ATP-BINDING PROTEIN YTFR"/>
    <property type="match status" value="1"/>
</dbReference>
<dbReference type="PROSITE" id="PS50893">
    <property type="entry name" value="ABC_TRANSPORTER_2"/>
    <property type="match status" value="1"/>
</dbReference>
<dbReference type="AlphaFoldDB" id="U3GXL2"/>
<dbReference type="Pfam" id="PF00005">
    <property type="entry name" value="ABC_tran"/>
    <property type="match status" value="1"/>
</dbReference>
<dbReference type="Proteomes" id="UP000016943">
    <property type="component" value="Chromosome"/>
</dbReference>
<protein>
    <recommendedName>
        <fullName evidence="5">ABC transporter domain-containing protein</fullName>
    </recommendedName>
</protein>
<evidence type="ECO:0000256" key="1">
    <source>
        <dbReference type="ARBA" id="ARBA00022448"/>
    </source>
</evidence>
<dbReference type="PROSITE" id="PS00211">
    <property type="entry name" value="ABC_TRANSPORTER_1"/>
    <property type="match status" value="1"/>
</dbReference>
<dbReference type="RefSeq" id="WP_020975927.1">
    <property type="nucleotide sequence ID" value="NC_022198.1"/>
</dbReference>
<keyword evidence="1" id="KW-0813">Transport</keyword>
<dbReference type="GeneID" id="78249447"/>
<dbReference type="CDD" id="cd03215">
    <property type="entry name" value="ABC_Carb_Monos_II"/>
    <property type="match status" value="1"/>
</dbReference>
<dbReference type="KEGG" id="caz:CARG_03120"/>
<evidence type="ECO:0000256" key="2">
    <source>
        <dbReference type="ARBA" id="ARBA00022737"/>
    </source>
</evidence>
<dbReference type="eggNOG" id="COG1129">
    <property type="taxonomic scope" value="Bacteria"/>
</dbReference>
<evidence type="ECO:0000259" key="5">
    <source>
        <dbReference type="PROSITE" id="PS50893"/>
    </source>
</evidence>
<feature type="domain" description="ABC transporter" evidence="5">
    <location>
        <begin position="1"/>
        <end position="206"/>
    </location>
</feature>
<dbReference type="PATRIC" id="fig|1348662.3.peg.615"/>
<gene>
    <name evidence="6" type="ORF">CARG_03120</name>
</gene>
<dbReference type="OrthoDB" id="9774448at2"/>
<dbReference type="InterPro" id="IPR017871">
    <property type="entry name" value="ABC_transporter-like_CS"/>
</dbReference>
<accession>U3GXL2</accession>
<dbReference type="EMBL" id="CP006365">
    <property type="protein sequence ID" value="AGU14776.1"/>
    <property type="molecule type" value="Genomic_DNA"/>
</dbReference>
<evidence type="ECO:0000313" key="7">
    <source>
        <dbReference type="Proteomes" id="UP000016943"/>
    </source>
</evidence>
<dbReference type="InterPro" id="IPR003439">
    <property type="entry name" value="ABC_transporter-like_ATP-bd"/>
</dbReference>